<dbReference type="InterPro" id="IPR007159">
    <property type="entry name" value="SpoVT-AbrB_dom"/>
</dbReference>
<keyword evidence="5 7" id="KW-0238">DNA-binding</keyword>
<dbReference type="GO" id="GO:0009295">
    <property type="term" value="C:nucleoid"/>
    <property type="evidence" value="ECO:0007669"/>
    <property type="project" value="UniProtKB-SubCell"/>
</dbReference>
<dbReference type="GO" id="GO:0003700">
    <property type="term" value="F:DNA-binding transcription factor activity"/>
    <property type="evidence" value="ECO:0007669"/>
    <property type="project" value="UniProtKB-UniRule"/>
</dbReference>
<dbReference type="PANTHER" id="PTHR34701:SF1">
    <property type="entry name" value="TRANSCRIPTIONAL REGULATOR MRAZ"/>
    <property type="match status" value="1"/>
</dbReference>
<comment type="similarity">
    <text evidence="7">Belongs to the MraZ family.</text>
</comment>
<sequence>MADYVLGEYSYAVDNKGRVIIPPKFRDFLGESFIITKGLDGCLFVFPKNEWQLFEKKLMELPLADRDARMFTRFFFAGAAECTLDKQGRVMLPAVLRQFADLQKTAVVVGVTNRIEIWDEAKWQSCTDIDATDFADRMAALGI</sequence>
<keyword evidence="6 7" id="KW-0804">Transcription</keyword>
<dbReference type="NCBIfam" id="TIGR00242">
    <property type="entry name" value="division/cell wall cluster transcriptional repressor MraZ"/>
    <property type="match status" value="1"/>
</dbReference>
<dbReference type="AlphaFoldDB" id="A0A1H3EF18"/>
<dbReference type="GO" id="GO:0005737">
    <property type="term" value="C:cytoplasm"/>
    <property type="evidence" value="ECO:0007669"/>
    <property type="project" value="UniProtKB-UniRule"/>
</dbReference>
<proteinExistence type="inferred from homology"/>
<feature type="domain" description="SpoVT-AbrB" evidence="8">
    <location>
        <begin position="79"/>
        <end position="122"/>
    </location>
</feature>
<dbReference type="InterPro" id="IPR003444">
    <property type="entry name" value="MraZ"/>
</dbReference>
<evidence type="ECO:0000256" key="4">
    <source>
        <dbReference type="ARBA" id="ARBA00023015"/>
    </source>
</evidence>
<evidence type="ECO:0000256" key="5">
    <source>
        <dbReference type="ARBA" id="ARBA00023125"/>
    </source>
</evidence>
<reference evidence="10" key="1">
    <citation type="submission" date="2016-10" db="EMBL/GenBank/DDBJ databases">
        <authorList>
            <person name="Varghese N."/>
            <person name="Submissions S."/>
        </authorList>
    </citation>
    <scope>NUCLEOTIDE SEQUENCE [LARGE SCALE GENOMIC DNA]</scope>
    <source>
        <strain evidence="10">VPI 5359</strain>
    </source>
</reference>
<accession>A0A1H3EF18</accession>
<comment type="subcellular location">
    <subcellularLocation>
        <location evidence="7">Cytoplasm</location>
        <location evidence="7">Nucleoid</location>
    </subcellularLocation>
</comment>
<dbReference type="PROSITE" id="PS51740">
    <property type="entry name" value="SPOVT_ABRB"/>
    <property type="match status" value="2"/>
</dbReference>
<dbReference type="STRING" id="1528.SAMN04488579_10738"/>
<evidence type="ECO:0000256" key="6">
    <source>
        <dbReference type="ARBA" id="ARBA00023163"/>
    </source>
</evidence>
<evidence type="ECO:0000313" key="10">
    <source>
        <dbReference type="Proteomes" id="UP000199652"/>
    </source>
</evidence>
<dbReference type="GO" id="GO:2000143">
    <property type="term" value="P:negative regulation of DNA-templated transcription initiation"/>
    <property type="evidence" value="ECO:0007669"/>
    <property type="project" value="TreeGrafter"/>
</dbReference>
<dbReference type="CDD" id="cd16321">
    <property type="entry name" value="MraZ_C"/>
    <property type="match status" value="1"/>
</dbReference>
<dbReference type="SUPFAM" id="SSF89447">
    <property type="entry name" value="AbrB/MazE/MraZ-like"/>
    <property type="match status" value="1"/>
</dbReference>
<protein>
    <recommendedName>
        <fullName evidence="1 7">Transcriptional regulator MraZ</fullName>
    </recommendedName>
</protein>
<dbReference type="InterPro" id="IPR020603">
    <property type="entry name" value="MraZ_dom"/>
</dbReference>
<evidence type="ECO:0000256" key="1">
    <source>
        <dbReference type="ARBA" id="ARBA00013860"/>
    </source>
</evidence>
<dbReference type="FunFam" id="3.40.1550.20:FF:000002">
    <property type="entry name" value="Transcriptional regulator MraZ"/>
    <property type="match status" value="1"/>
</dbReference>
<dbReference type="EMBL" id="FNOU01000007">
    <property type="protein sequence ID" value="SDX77332.1"/>
    <property type="molecule type" value="Genomic_DNA"/>
</dbReference>
<comment type="subunit">
    <text evidence="7">Forms oligomers.</text>
</comment>
<evidence type="ECO:0000256" key="7">
    <source>
        <dbReference type="HAMAP-Rule" id="MF_01008"/>
    </source>
</evidence>
<dbReference type="PANTHER" id="PTHR34701">
    <property type="entry name" value="TRANSCRIPTIONAL REGULATOR MRAZ"/>
    <property type="match status" value="1"/>
</dbReference>
<dbReference type="Proteomes" id="UP000199652">
    <property type="component" value="Unassembled WGS sequence"/>
</dbReference>
<evidence type="ECO:0000256" key="3">
    <source>
        <dbReference type="ARBA" id="ARBA00022737"/>
    </source>
</evidence>
<gene>
    <name evidence="7" type="primary">mraZ</name>
    <name evidence="9" type="ORF">SAMN04488579_10738</name>
</gene>
<evidence type="ECO:0000313" key="9">
    <source>
        <dbReference type="EMBL" id="SDX77332.1"/>
    </source>
</evidence>
<keyword evidence="4 7" id="KW-0805">Transcription regulation</keyword>
<dbReference type="Pfam" id="PF02381">
    <property type="entry name" value="MraZ"/>
    <property type="match status" value="2"/>
</dbReference>
<evidence type="ECO:0000259" key="8">
    <source>
        <dbReference type="PROSITE" id="PS51740"/>
    </source>
</evidence>
<name>A0A1H3EF18_EUBBA</name>
<dbReference type="InterPro" id="IPR035642">
    <property type="entry name" value="MraZ_N"/>
</dbReference>
<dbReference type="InterPro" id="IPR038619">
    <property type="entry name" value="MraZ_sf"/>
</dbReference>
<dbReference type="GO" id="GO:0000976">
    <property type="term" value="F:transcription cis-regulatory region binding"/>
    <property type="evidence" value="ECO:0007669"/>
    <property type="project" value="TreeGrafter"/>
</dbReference>
<dbReference type="Gene3D" id="3.40.1550.20">
    <property type="entry name" value="Transcriptional regulator MraZ domain"/>
    <property type="match status" value="1"/>
</dbReference>
<organism evidence="9 10">
    <name type="scientific">Eubacterium barkeri</name>
    <name type="common">Clostridium barkeri</name>
    <dbReference type="NCBI Taxonomy" id="1528"/>
    <lineage>
        <taxon>Bacteria</taxon>
        <taxon>Bacillati</taxon>
        <taxon>Bacillota</taxon>
        <taxon>Clostridia</taxon>
        <taxon>Eubacteriales</taxon>
        <taxon>Eubacteriaceae</taxon>
        <taxon>Eubacterium</taxon>
    </lineage>
</organism>
<dbReference type="InterPro" id="IPR037914">
    <property type="entry name" value="SpoVT-AbrB_sf"/>
</dbReference>
<keyword evidence="2 7" id="KW-0963">Cytoplasm</keyword>
<keyword evidence="10" id="KW-1185">Reference proteome</keyword>
<keyword evidence="3" id="KW-0677">Repeat</keyword>
<evidence type="ECO:0000256" key="2">
    <source>
        <dbReference type="ARBA" id="ARBA00022490"/>
    </source>
</evidence>
<dbReference type="HAMAP" id="MF_01008">
    <property type="entry name" value="MraZ"/>
    <property type="match status" value="1"/>
</dbReference>
<dbReference type="CDD" id="cd16320">
    <property type="entry name" value="MraZ_N"/>
    <property type="match status" value="1"/>
</dbReference>
<feature type="domain" description="SpoVT-AbrB" evidence="8">
    <location>
        <begin position="8"/>
        <end position="50"/>
    </location>
</feature>
<dbReference type="InterPro" id="IPR035644">
    <property type="entry name" value="MraZ_C"/>
</dbReference>